<comment type="caution">
    <text evidence="1">The sequence shown here is derived from an EMBL/GenBank/DDBJ whole genome shotgun (WGS) entry which is preliminary data.</text>
</comment>
<sequence>MQLPFLNPKTGYTRPITEEDVWCLAESRRANTVSQQLETNFYARCPPSRRPLHLGGIRRATSDSAEEKDRVKSDDSEDNLEADTDHGVKGAMNTEGCHSWDSGLNNPAFSTSDQSTIVRTVSLMENVPTGDSSKRDNPPRRPHEDTCNEGSRSHLPRVKAVTSPALYALSRLNPWSSFQRSRKIEKGNVVIEEDELGIRRTYDSSLFWALIQTIWRRLLSALFFEASSSVLFTTSSLVTKRLIAYIATSHAWSKASELDRAEAYQAEVCWDRDRSRHRLGAYAGSGVCTPQSLPGHSLHMWSVLLGLIVLPQGYVSHPLLFRHHHEIRRYGSDRAQIVSTVSEITSGEYARPADLCHRSRLWLYRPMLPILGADHCEAFHYCRRICATATESGPVSVGGTSFFTSQVHIIPRDLRAGVLRLAQGVGIMALASPMMALFCSDLNECRQQQLKMVDRRVRLTSEALSTIRQIKLYAYEGYFGKRITDYREKELARLRKRKRSEASLSMLMTASQTERSTLVNDNIQQEQPFALNDIDLHIPKGAFVAILGSIGSGKSALLEGMLGEMRQTRGSPVTFSGSISLVTQTPWIQSATVKDNILFGKELDPVRLQQVIHACALARDLEQLSDGIDTEIGGKSRWPHMAWWPLSTDVDCFTTERGINLSGGQRSRVALARAAYSDADIIILDDPLSAVDSHGDCFAQTAASRP</sequence>
<accession>A0ACC2WIZ2</accession>
<protein>
    <submittedName>
        <fullName evidence="1">Uncharacterized protein</fullName>
    </submittedName>
</protein>
<dbReference type="EMBL" id="JASBWS010000022">
    <property type="protein sequence ID" value="KAJ9110801.1"/>
    <property type="molecule type" value="Genomic_DNA"/>
</dbReference>
<gene>
    <name evidence="1" type="ORF">QFC20_002842</name>
</gene>
<name>A0ACC2WIZ2_9TREE</name>
<reference evidence="1" key="1">
    <citation type="submission" date="2023-04" db="EMBL/GenBank/DDBJ databases">
        <title>Draft Genome sequencing of Naganishia species isolated from polar environments using Oxford Nanopore Technology.</title>
        <authorList>
            <person name="Leo P."/>
            <person name="Venkateswaran K."/>
        </authorList>
    </citation>
    <scope>NUCLEOTIDE SEQUENCE</scope>
    <source>
        <strain evidence="1">MNA-CCFEE 5262</strain>
    </source>
</reference>
<proteinExistence type="predicted"/>
<evidence type="ECO:0000313" key="2">
    <source>
        <dbReference type="Proteomes" id="UP001230649"/>
    </source>
</evidence>
<keyword evidence="2" id="KW-1185">Reference proteome</keyword>
<evidence type="ECO:0000313" key="1">
    <source>
        <dbReference type="EMBL" id="KAJ9110801.1"/>
    </source>
</evidence>
<organism evidence="1 2">
    <name type="scientific">Naganishia adeliensis</name>
    <dbReference type="NCBI Taxonomy" id="92952"/>
    <lineage>
        <taxon>Eukaryota</taxon>
        <taxon>Fungi</taxon>
        <taxon>Dikarya</taxon>
        <taxon>Basidiomycota</taxon>
        <taxon>Agaricomycotina</taxon>
        <taxon>Tremellomycetes</taxon>
        <taxon>Filobasidiales</taxon>
        <taxon>Filobasidiaceae</taxon>
        <taxon>Naganishia</taxon>
    </lineage>
</organism>
<dbReference type="Proteomes" id="UP001230649">
    <property type="component" value="Unassembled WGS sequence"/>
</dbReference>